<evidence type="ECO:0000313" key="3">
    <source>
        <dbReference type="Proteomes" id="UP000189475"/>
    </source>
</evidence>
<dbReference type="InterPro" id="IPR014956">
    <property type="entry name" value="ParBc_2"/>
</dbReference>
<evidence type="ECO:0000313" key="2">
    <source>
        <dbReference type="EMBL" id="SJL83785.1"/>
    </source>
</evidence>
<dbReference type="Proteomes" id="UP000189475">
    <property type="component" value="Unassembled WGS sequence"/>
</dbReference>
<proteinExistence type="predicted"/>
<dbReference type="STRING" id="1918946.VPAL9027_01763"/>
<reference evidence="2 3" key="1">
    <citation type="submission" date="2017-02" db="EMBL/GenBank/DDBJ databases">
        <authorList>
            <person name="Peterson S.W."/>
        </authorList>
    </citation>
    <scope>NUCLEOTIDE SEQUENCE [LARGE SCALE GENOMIC DNA]</scope>
    <source>
        <strain evidence="2 3">CECT 9027</strain>
    </source>
</reference>
<name>A0A1R4B4F1_9VIBR</name>
<dbReference type="RefSeq" id="WP_077314200.1">
    <property type="nucleotide sequence ID" value="NZ_AP024888.1"/>
</dbReference>
<organism evidence="2 3">
    <name type="scientific">Vibrio palustris</name>
    <dbReference type="NCBI Taxonomy" id="1918946"/>
    <lineage>
        <taxon>Bacteria</taxon>
        <taxon>Pseudomonadati</taxon>
        <taxon>Pseudomonadota</taxon>
        <taxon>Gammaproteobacteria</taxon>
        <taxon>Vibrionales</taxon>
        <taxon>Vibrionaceae</taxon>
        <taxon>Vibrio</taxon>
    </lineage>
</organism>
<feature type="chain" id="PRO_5012028910" evidence="1">
    <location>
        <begin position="22"/>
        <end position="309"/>
    </location>
</feature>
<accession>A0A1R4B4F1</accession>
<dbReference type="Gene3D" id="3.90.1530.10">
    <property type="entry name" value="Conserved hypothetical protein from pyrococcus furiosus pfu- 392566-001, ParB domain"/>
    <property type="match status" value="1"/>
</dbReference>
<gene>
    <name evidence="2" type="ORF">VPAL9027_01763</name>
</gene>
<keyword evidence="1" id="KW-0732">Signal</keyword>
<dbReference type="CDD" id="cd16390">
    <property type="entry name" value="ParB_N_Srx_like"/>
    <property type="match status" value="1"/>
</dbReference>
<sequence>MMLLRLLVVGVMCTVCTIAQARTTEDISVGDIVELSLSQLHPTQASIGYDQVWYKLGRYSVDRKKLFDDICEANGQRGVMGSVKSASLLNSDSYNCEARVGTDKDEMKTVVIAPNGQYYLTDGHHTLNAFYEMPKGGAHFRIHLLVAKDYRSLPNMTQFWHAMKEDGNVWLYNQSAQTIKVSELPSSLGLTNFANDQYRALMYFSRGVAWNKPPSPVPFLEFYWANEIRDKVALKEFDLNDKAGYERAIRAVSQVILTLKTHNVGGSKRSTTQMGQFRQFSQKGLDKLLKSNGKVDNMLRYKHQLKMKQ</sequence>
<protein>
    <submittedName>
        <fullName evidence="2">Putative ParB-like nuclease</fullName>
    </submittedName>
</protein>
<dbReference type="SUPFAM" id="SSF110849">
    <property type="entry name" value="ParB/Sulfiredoxin"/>
    <property type="match status" value="1"/>
</dbReference>
<dbReference type="Pfam" id="PF08857">
    <property type="entry name" value="ParBc_2"/>
    <property type="match status" value="1"/>
</dbReference>
<feature type="signal peptide" evidence="1">
    <location>
        <begin position="1"/>
        <end position="21"/>
    </location>
</feature>
<evidence type="ECO:0000256" key="1">
    <source>
        <dbReference type="SAM" id="SignalP"/>
    </source>
</evidence>
<keyword evidence="3" id="KW-1185">Reference proteome</keyword>
<dbReference type="EMBL" id="FUFT01000005">
    <property type="protein sequence ID" value="SJL83785.1"/>
    <property type="molecule type" value="Genomic_DNA"/>
</dbReference>
<dbReference type="AlphaFoldDB" id="A0A1R4B4F1"/>
<dbReference type="InterPro" id="IPR036086">
    <property type="entry name" value="ParB/Sulfiredoxin_sf"/>
</dbReference>
<dbReference type="OrthoDB" id="323572at2"/>